<dbReference type="InterPro" id="IPR050583">
    <property type="entry name" value="Mycobacterial_A85_antigen"/>
</dbReference>
<feature type="chain" id="PRO_5021016608" description="Esterase" evidence="1">
    <location>
        <begin position="24"/>
        <end position="246"/>
    </location>
</feature>
<evidence type="ECO:0000313" key="3">
    <source>
        <dbReference type="Proteomes" id="UP000291981"/>
    </source>
</evidence>
<evidence type="ECO:0008006" key="4">
    <source>
        <dbReference type="Google" id="ProtNLM"/>
    </source>
</evidence>
<evidence type="ECO:0000313" key="2">
    <source>
        <dbReference type="EMBL" id="TAI46860.1"/>
    </source>
</evidence>
<dbReference type="InterPro" id="IPR029058">
    <property type="entry name" value="AB_hydrolase_fold"/>
</dbReference>
<dbReference type="PANTHER" id="PTHR48098:SF6">
    <property type="entry name" value="FERRI-BACILLIBACTIN ESTERASE BESA"/>
    <property type="match status" value="1"/>
</dbReference>
<dbReference type="OrthoDB" id="9803578at2"/>
<dbReference type="EMBL" id="SGIU01000002">
    <property type="protein sequence ID" value="TAI46860.1"/>
    <property type="molecule type" value="Genomic_DNA"/>
</dbReference>
<dbReference type="Gene3D" id="3.40.50.1820">
    <property type="entry name" value="alpha/beta hydrolase"/>
    <property type="match status" value="1"/>
</dbReference>
<organism evidence="2 3">
    <name type="scientific">Flagellimonas allohymeniacidonis</name>
    <dbReference type="NCBI Taxonomy" id="2517819"/>
    <lineage>
        <taxon>Bacteria</taxon>
        <taxon>Pseudomonadati</taxon>
        <taxon>Bacteroidota</taxon>
        <taxon>Flavobacteriia</taxon>
        <taxon>Flavobacteriales</taxon>
        <taxon>Flavobacteriaceae</taxon>
        <taxon>Flagellimonas</taxon>
    </lineage>
</organism>
<dbReference type="AlphaFoldDB" id="A0A4V2HS95"/>
<keyword evidence="1" id="KW-0732">Signal</keyword>
<dbReference type="PANTHER" id="PTHR48098">
    <property type="entry name" value="ENTEROCHELIN ESTERASE-RELATED"/>
    <property type="match status" value="1"/>
</dbReference>
<dbReference type="SUPFAM" id="SSF53474">
    <property type="entry name" value="alpha/beta-Hydrolases"/>
    <property type="match status" value="1"/>
</dbReference>
<keyword evidence="3" id="KW-1185">Reference proteome</keyword>
<name>A0A4V2HS95_9FLAO</name>
<sequence>MFLNSRLLIFFSSLLFFCPKAMAQQQDWASIYSKVLQRSIDISIYDSNPSKKEKPIVYLTDGRKLLENGVMDSIKRLTLFGQIPFATYVFVSTVDRVSGQDYRNENFFCNPSYIRFFESELVPFVEKGHEKGKSSFERSLVGISFGGLNAAYFSARTDLFGNYALLSPVIYPCKKVISDISFSQNKSLRIILTTGKNDAENYVDELERIYGSKGYELSTIETNGQHDFNNWNAQWRYVLNFLISFD</sequence>
<reference evidence="2 3" key="1">
    <citation type="submission" date="2019-02" db="EMBL/GenBank/DDBJ databases">
        <title>Draft genome sequence of Muricauda sp. 176CP4-71.</title>
        <authorList>
            <person name="Park J.-S."/>
        </authorList>
    </citation>
    <scope>NUCLEOTIDE SEQUENCE [LARGE SCALE GENOMIC DNA]</scope>
    <source>
        <strain evidence="2 3">176CP4-71</strain>
    </source>
</reference>
<dbReference type="Pfam" id="PF00756">
    <property type="entry name" value="Esterase"/>
    <property type="match status" value="1"/>
</dbReference>
<evidence type="ECO:0000256" key="1">
    <source>
        <dbReference type="SAM" id="SignalP"/>
    </source>
</evidence>
<feature type="signal peptide" evidence="1">
    <location>
        <begin position="1"/>
        <end position="23"/>
    </location>
</feature>
<dbReference type="Proteomes" id="UP000291981">
    <property type="component" value="Unassembled WGS sequence"/>
</dbReference>
<proteinExistence type="predicted"/>
<protein>
    <recommendedName>
        <fullName evidence="4">Esterase</fullName>
    </recommendedName>
</protein>
<accession>A0A4V2HS95</accession>
<gene>
    <name evidence="2" type="ORF">EW142_09155</name>
</gene>
<comment type="caution">
    <text evidence="2">The sequence shown here is derived from an EMBL/GenBank/DDBJ whole genome shotgun (WGS) entry which is preliminary data.</text>
</comment>
<dbReference type="InterPro" id="IPR000801">
    <property type="entry name" value="Esterase-like"/>
</dbReference>